<name>A0A0F9VNI1_9ZZZZ</name>
<evidence type="ECO:0008006" key="2">
    <source>
        <dbReference type="Google" id="ProtNLM"/>
    </source>
</evidence>
<dbReference type="AlphaFoldDB" id="A0A0F9VNI1"/>
<protein>
    <recommendedName>
        <fullName evidence="2">N-formylglutamate amidohydrolase</fullName>
    </recommendedName>
</protein>
<sequence length="251" mass="27371">MIHRDWTAAQIMNPRGQGAWLLVCEHASRQIPADLEGLGLSEAAHLSHAAWDIGALDVAQAMSKMLDAPLVAGGISRLVYDCNRPLTAPDSIPARSEVYDIPGNAGLTDSQRSERFDLIHTPFHDAIDQVLDGQTSPVMITVHSFTPVYNGVVRDVELGFLYHSNPTAAQRVLDVEQAKGRFRSALNEPYAASDGVTYTLAKHGEARGLHAIMLEIRNDLIDTPVKAQETAWHLCQTLTQAFSALQKEAAV</sequence>
<dbReference type="PIRSF" id="PIRSF029730">
    <property type="entry name" value="UCP029730"/>
    <property type="match status" value="1"/>
</dbReference>
<dbReference type="InterPro" id="IPR007709">
    <property type="entry name" value="N-FG_amidohydro"/>
</dbReference>
<gene>
    <name evidence="1" type="ORF">LCGC14_0462910</name>
</gene>
<dbReference type="EMBL" id="LAZR01000477">
    <property type="protein sequence ID" value="KKN67318.1"/>
    <property type="molecule type" value="Genomic_DNA"/>
</dbReference>
<dbReference type="SUPFAM" id="SSF53187">
    <property type="entry name" value="Zn-dependent exopeptidases"/>
    <property type="match status" value="1"/>
</dbReference>
<dbReference type="Gene3D" id="3.40.630.40">
    <property type="entry name" value="Zn-dependent exopeptidases"/>
    <property type="match status" value="1"/>
</dbReference>
<evidence type="ECO:0000313" key="1">
    <source>
        <dbReference type="EMBL" id="KKN67318.1"/>
    </source>
</evidence>
<dbReference type="InterPro" id="IPR011227">
    <property type="entry name" value="UCP029730"/>
</dbReference>
<organism evidence="1">
    <name type="scientific">marine sediment metagenome</name>
    <dbReference type="NCBI Taxonomy" id="412755"/>
    <lineage>
        <taxon>unclassified sequences</taxon>
        <taxon>metagenomes</taxon>
        <taxon>ecological metagenomes</taxon>
    </lineage>
</organism>
<proteinExistence type="predicted"/>
<reference evidence="1" key="1">
    <citation type="journal article" date="2015" name="Nature">
        <title>Complex archaea that bridge the gap between prokaryotes and eukaryotes.</title>
        <authorList>
            <person name="Spang A."/>
            <person name="Saw J.H."/>
            <person name="Jorgensen S.L."/>
            <person name="Zaremba-Niedzwiedzka K."/>
            <person name="Martijn J."/>
            <person name="Lind A.E."/>
            <person name="van Eijk R."/>
            <person name="Schleper C."/>
            <person name="Guy L."/>
            <person name="Ettema T.J."/>
        </authorList>
    </citation>
    <scope>NUCLEOTIDE SEQUENCE</scope>
</reference>
<accession>A0A0F9VNI1</accession>
<comment type="caution">
    <text evidence="1">The sequence shown here is derived from an EMBL/GenBank/DDBJ whole genome shotgun (WGS) entry which is preliminary data.</text>
</comment>
<dbReference type="Pfam" id="PF05013">
    <property type="entry name" value="FGase"/>
    <property type="match status" value="1"/>
</dbReference>